<evidence type="ECO:0000313" key="8">
    <source>
        <dbReference type="EMBL" id="OIQ83360.1"/>
    </source>
</evidence>
<keyword evidence="3" id="KW-1003">Cell membrane</keyword>
<organism evidence="8">
    <name type="scientific">mine drainage metagenome</name>
    <dbReference type="NCBI Taxonomy" id="410659"/>
    <lineage>
        <taxon>unclassified sequences</taxon>
        <taxon>metagenomes</taxon>
        <taxon>ecological metagenomes</taxon>
    </lineage>
</organism>
<evidence type="ECO:0000256" key="4">
    <source>
        <dbReference type="ARBA" id="ARBA00022692"/>
    </source>
</evidence>
<evidence type="ECO:0000256" key="1">
    <source>
        <dbReference type="ARBA" id="ARBA00004651"/>
    </source>
</evidence>
<dbReference type="Pfam" id="PF01891">
    <property type="entry name" value="CbiM"/>
    <property type="match status" value="1"/>
</dbReference>
<keyword evidence="4 7" id="KW-0812">Transmembrane</keyword>
<dbReference type="GO" id="GO:0000041">
    <property type="term" value="P:transition metal ion transport"/>
    <property type="evidence" value="ECO:0007669"/>
    <property type="project" value="InterPro"/>
</dbReference>
<dbReference type="Gene3D" id="1.10.1760.20">
    <property type="match status" value="1"/>
</dbReference>
<dbReference type="AlphaFoldDB" id="A0A1J5QIQ0"/>
<sequence>MNFPDQLLPAALLWTCNALALPLLVLAVRTAPWGRLIGQETFNAWLGMCVGLLLLWSIKAGIRPGLSFHLLGGTLLTLMFGARLAMAGLAVVLLGVTLAGAAGWASLGVNWLLGGVLPVTLSYLLYAVVDRKLPNHLFVYIFVNAFIGAGLVVLITGAAVTLLLELSGAYPGAYLARNYLPYYILMGWSEALLTGMAVTLMVVFRPAWLSTFSDLRYLKSNTDRNR</sequence>
<keyword evidence="5 7" id="KW-1133">Transmembrane helix</keyword>
<evidence type="ECO:0000256" key="2">
    <source>
        <dbReference type="ARBA" id="ARBA00022448"/>
    </source>
</evidence>
<evidence type="ECO:0000256" key="5">
    <source>
        <dbReference type="ARBA" id="ARBA00022989"/>
    </source>
</evidence>
<comment type="subcellular location">
    <subcellularLocation>
        <location evidence="1">Cell membrane</location>
        <topology evidence="1">Multi-pass membrane protein</topology>
    </subcellularLocation>
</comment>
<name>A0A1J5QIQ0_9ZZZZ</name>
<evidence type="ECO:0000256" key="6">
    <source>
        <dbReference type="ARBA" id="ARBA00023136"/>
    </source>
</evidence>
<feature type="transmembrane region" description="Helical" evidence="7">
    <location>
        <begin position="44"/>
        <end position="62"/>
    </location>
</feature>
<comment type="caution">
    <text evidence="8">The sequence shown here is derived from an EMBL/GenBank/DDBJ whole genome shotgun (WGS) entry which is preliminary data.</text>
</comment>
<dbReference type="EMBL" id="MLJW01000710">
    <property type="protein sequence ID" value="OIQ83360.1"/>
    <property type="molecule type" value="Genomic_DNA"/>
</dbReference>
<dbReference type="PANTHER" id="PTHR34229">
    <property type="entry name" value="METAL TRANSPORT PROTEIN HI_1621-RELATED"/>
    <property type="match status" value="1"/>
</dbReference>
<accession>A0A1J5QIQ0</accession>
<dbReference type="GO" id="GO:0005886">
    <property type="term" value="C:plasma membrane"/>
    <property type="evidence" value="ECO:0007669"/>
    <property type="project" value="UniProtKB-SubCell"/>
</dbReference>
<feature type="transmembrane region" description="Helical" evidence="7">
    <location>
        <begin position="74"/>
        <end position="98"/>
    </location>
</feature>
<feature type="transmembrane region" description="Helical" evidence="7">
    <location>
        <begin position="182"/>
        <end position="204"/>
    </location>
</feature>
<keyword evidence="2" id="KW-0813">Transport</keyword>
<feature type="transmembrane region" description="Helical" evidence="7">
    <location>
        <begin position="137"/>
        <end position="162"/>
    </location>
</feature>
<dbReference type="PANTHER" id="PTHR34229:SF1">
    <property type="entry name" value="METAL TRANSPORT PROTEIN HI_1621-RELATED"/>
    <property type="match status" value="1"/>
</dbReference>
<protein>
    <submittedName>
        <fullName evidence="8">Cobalt transport protein CbiM</fullName>
    </submittedName>
</protein>
<keyword evidence="6 7" id="KW-0472">Membrane</keyword>
<evidence type="ECO:0000256" key="7">
    <source>
        <dbReference type="SAM" id="Phobius"/>
    </source>
</evidence>
<dbReference type="InterPro" id="IPR002751">
    <property type="entry name" value="CbiM/NikMN"/>
</dbReference>
<gene>
    <name evidence="8" type="ORF">GALL_348370</name>
</gene>
<evidence type="ECO:0000256" key="3">
    <source>
        <dbReference type="ARBA" id="ARBA00022475"/>
    </source>
</evidence>
<feature type="transmembrane region" description="Helical" evidence="7">
    <location>
        <begin position="104"/>
        <end position="125"/>
    </location>
</feature>
<proteinExistence type="predicted"/>
<reference evidence="8" key="1">
    <citation type="submission" date="2016-10" db="EMBL/GenBank/DDBJ databases">
        <title>Sequence of Gallionella enrichment culture.</title>
        <authorList>
            <person name="Poehlein A."/>
            <person name="Muehling M."/>
            <person name="Daniel R."/>
        </authorList>
    </citation>
    <scope>NUCLEOTIDE SEQUENCE</scope>
</reference>